<dbReference type="InterPro" id="IPR027483">
    <property type="entry name" value="PInositol-4-P-4/5-kinase_C_sf"/>
</dbReference>
<keyword evidence="2" id="KW-0808">Transferase</keyword>
<dbReference type="InterPro" id="IPR002498">
    <property type="entry name" value="PInositol-4-P-4/5-kinase_core"/>
</dbReference>
<keyword evidence="2" id="KW-0418">Kinase</keyword>
<dbReference type="OMA" id="TMYSCSP"/>
<proteinExistence type="predicted"/>
<dbReference type="SMART" id="SM00330">
    <property type="entry name" value="PIPKc"/>
    <property type="match status" value="1"/>
</dbReference>
<evidence type="ECO:0000313" key="4">
    <source>
        <dbReference type="EMBL" id="ABP00418.1"/>
    </source>
</evidence>
<dbReference type="EC" id="2.7.1.68" evidence="1"/>
<protein>
    <recommendedName>
        <fullName evidence="1">1-phosphatidylinositol-4-phosphate 5-kinase</fullName>
        <ecNumber evidence="1">2.7.1.68</ecNumber>
    </recommendedName>
</protein>
<dbReference type="GO" id="GO:0016308">
    <property type="term" value="F:1-phosphatidylinositol-4-phosphate 5-kinase activity"/>
    <property type="evidence" value="ECO:0007669"/>
    <property type="project" value="UniProtKB-EC"/>
</dbReference>
<dbReference type="GO" id="GO:0005524">
    <property type="term" value="F:ATP binding"/>
    <property type="evidence" value="ECO:0007669"/>
    <property type="project" value="UniProtKB-UniRule"/>
</dbReference>
<dbReference type="Proteomes" id="UP000001568">
    <property type="component" value="Chromosome 17"/>
</dbReference>
<dbReference type="PANTHER" id="PTHR23086">
    <property type="entry name" value="PHOSPHATIDYLINOSITOL-4-PHOSPHATE 5-KINASE"/>
    <property type="match status" value="1"/>
</dbReference>
<keyword evidence="2" id="KW-0067">ATP-binding</keyword>
<dbReference type="eggNOG" id="KOG0229">
    <property type="taxonomic scope" value="Eukaryota"/>
</dbReference>
<dbReference type="SUPFAM" id="SSF56104">
    <property type="entry name" value="SAICAR synthase-like"/>
    <property type="match status" value="1"/>
</dbReference>
<dbReference type="KEGG" id="olu:OSTLU_18669"/>
<dbReference type="InterPro" id="IPR027484">
    <property type="entry name" value="PInositol-4-P-5-kinase_N"/>
</dbReference>
<organism evidence="4 5">
    <name type="scientific">Ostreococcus lucimarinus (strain CCE9901)</name>
    <dbReference type="NCBI Taxonomy" id="436017"/>
    <lineage>
        <taxon>Eukaryota</taxon>
        <taxon>Viridiplantae</taxon>
        <taxon>Chlorophyta</taxon>
        <taxon>Mamiellophyceae</taxon>
        <taxon>Mamiellales</taxon>
        <taxon>Bathycoccaceae</taxon>
        <taxon>Ostreococcus</taxon>
    </lineage>
</organism>
<dbReference type="HOGENOM" id="CLU_614447_0_0_1"/>
<keyword evidence="5" id="KW-1185">Reference proteome</keyword>
<evidence type="ECO:0000313" key="5">
    <source>
        <dbReference type="Proteomes" id="UP000001568"/>
    </source>
</evidence>
<keyword evidence="2" id="KW-0547">Nucleotide-binding</keyword>
<dbReference type="InterPro" id="IPR023610">
    <property type="entry name" value="PInositol-4/5-P-5/4-kinase"/>
</dbReference>
<dbReference type="GO" id="GO:0046854">
    <property type="term" value="P:phosphatidylinositol phosphate biosynthetic process"/>
    <property type="evidence" value="ECO:0007669"/>
    <property type="project" value="TreeGrafter"/>
</dbReference>
<dbReference type="OrthoDB" id="158357at2759"/>
<dbReference type="RefSeq" id="XP_001422101.1">
    <property type="nucleotide sequence ID" value="XM_001422064.1"/>
</dbReference>
<reference evidence="4 5" key="1">
    <citation type="journal article" date="2007" name="Proc. Natl. Acad. Sci. U.S.A.">
        <title>The tiny eukaryote Ostreococcus provides genomic insights into the paradox of plankton speciation.</title>
        <authorList>
            <person name="Palenik B."/>
            <person name="Grimwood J."/>
            <person name="Aerts A."/>
            <person name="Rouze P."/>
            <person name="Salamov A."/>
            <person name="Putnam N."/>
            <person name="Dupont C."/>
            <person name="Jorgensen R."/>
            <person name="Derelle E."/>
            <person name="Rombauts S."/>
            <person name="Zhou K."/>
            <person name="Otillar R."/>
            <person name="Merchant S.S."/>
            <person name="Podell S."/>
            <person name="Gaasterland T."/>
            <person name="Napoli C."/>
            <person name="Gendler K."/>
            <person name="Manuell A."/>
            <person name="Tai V."/>
            <person name="Vallon O."/>
            <person name="Piganeau G."/>
            <person name="Jancek S."/>
            <person name="Heijde M."/>
            <person name="Jabbari K."/>
            <person name="Bowler C."/>
            <person name="Lohr M."/>
            <person name="Robbens S."/>
            <person name="Werner G."/>
            <person name="Dubchak I."/>
            <person name="Pazour G.J."/>
            <person name="Ren Q."/>
            <person name="Paulsen I."/>
            <person name="Delwiche C."/>
            <person name="Schmutz J."/>
            <person name="Rokhsar D."/>
            <person name="Van de Peer Y."/>
            <person name="Moreau H."/>
            <person name="Grigoriev I.V."/>
        </authorList>
    </citation>
    <scope>NUCLEOTIDE SEQUENCE [LARGE SCALE GENOMIC DNA]</scope>
    <source>
        <strain evidence="4 5">CCE9901</strain>
    </source>
</reference>
<evidence type="ECO:0000259" key="3">
    <source>
        <dbReference type="PROSITE" id="PS51455"/>
    </source>
</evidence>
<dbReference type="GO" id="GO:0005886">
    <property type="term" value="C:plasma membrane"/>
    <property type="evidence" value="ECO:0007669"/>
    <property type="project" value="TreeGrafter"/>
</dbReference>
<dbReference type="Pfam" id="PF01504">
    <property type="entry name" value="PIP5K"/>
    <property type="match status" value="1"/>
</dbReference>
<accession>A4S9P1</accession>
<feature type="domain" description="PIPK" evidence="3">
    <location>
        <begin position="63"/>
        <end position="463"/>
    </location>
</feature>
<dbReference type="PROSITE" id="PS51455">
    <property type="entry name" value="PIPK"/>
    <property type="match status" value="1"/>
</dbReference>
<dbReference type="EMBL" id="CP000597">
    <property type="protein sequence ID" value="ABP00418.1"/>
    <property type="molecule type" value="Genomic_DNA"/>
</dbReference>
<dbReference type="STRING" id="436017.A4S9P1"/>
<dbReference type="CDD" id="cd00139">
    <property type="entry name" value="PIPKc"/>
    <property type="match status" value="1"/>
</dbReference>
<sequence>MKRLNVGRASRRTKQMRRLWTKVHRGNRLGTADGDVLTNHLGLCLQLAFTAQSRGASGDASGGGEAAEETVKREVYAVKKMEMANGELLPNFSYTVEAPKKFEELRLLWGMDAHSYRSAFAIPDVRTVCDDVQTQNGEIRGNMRTETGKLEATSTSLRVISQALASGKSRSWFFCSEDGTLLVKTCNVAEKRTLLKMLPEYTEYVRENSTVSMLPQFYGLYTIKFNGTRPLSFIVMNYWFASTKIIQKRFDLKGSTFGRRASARELAKGSVCIYKDNDFREEDAVHTRHSQNICDVLKKDSEFLAKRNLIDYSLVFGEYQAVTPTDIFEANKAFEEFETDHADWKDQRAAAVAVAESDEGKSDTNSLADSDAVSEKSEEFLMLEKASMFTPFLHDVARLNQLRMVNKPKGAVFCGIIDILTEWGPRKKLERFFTSQICCGRDVSCQRPDVYAKRFSAFMNQNVFLPAIERATADDVGFTLAER</sequence>
<evidence type="ECO:0000256" key="1">
    <source>
        <dbReference type="ARBA" id="ARBA00012172"/>
    </source>
</evidence>
<dbReference type="AlphaFoldDB" id="A4S9P1"/>
<name>A4S9P1_OSTLU</name>
<dbReference type="Gene3D" id="3.30.810.10">
    <property type="entry name" value="2-Layer Sandwich"/>
    <property type="match status" value="1"/>
</dbReference>
<evidence type="ECO:0000256" key="2">
    <source>
        <dbReference type="PROSITE-ProRule" id="PRU00781"/>
    </source>
</evidence>
<dbReference type="GeneID" id="5006159"/>
<dbReference type="Gene3D" id="3.30.800.10">
    <property type="entry name" value="Phosphatidylinositol Phosphate Kinase II Beta"/>
    <property type="match status" value="1"/>
</dbReference>
<dbReference type="PANTHER" id="PTHR23086:SF8">
    <property type="entry name" value="PHOSPHATIDYLINOSITOL 5-PHOSPHATE 4-KINASE, ISOFORM A"/>
    <property type="match status" value="1"/>
</dbReference>
<dbReference type="Gramene" id="ABP00418">
    <property type="protein sequence ID" value="ABP00418"/>
    <property type="gene ID" value="OSTLU_18669"/>
</dbReference>
<gene>
    <name evidence="4" type="ORF">OSTLU_18669</name>
</gene>